<dbReference type="STRING" id="1122154.SAMN02746068_00753"/>
<dbReference type="OrthoDB" id="9805070at2"/>
<evidence type="ECO:0000259" key="1">
    <source>
        <dbReference type="Pfam" id="PF01551"/>
    </source>
</evidence>
<dbReference type="PANTHER" id="PTHR21666">
    <property type="entry name" value="PEPTIDASE-RELATED"/>
    <property type="match status" value="1"/>
</dbReference>
<dbReference type="AlphaFoldDB" id="A0A1K2H8L8"/>
<feature type="domain" description="M23ase beta-sheet core" evidence="1">
    <location>
        <begin position="767"/>
        <end position="865"/>
    </location>
</feature>
<dbReference type="InterPro" id="IPR011055">
    <property type="entry name" value="Dup_hybrid_motif"/>
</dbReference>
<dbReference type="RefSeq" id="WP_031365347.1">
    <property type="nucleotide sequence ID" value="NZ_FPKS01000003.1"/>
</dbReference>
<dbReference type="InterPro" id="IPR010572">
    <property type="entry name" value="Tail_dom"/>
</dbReference>
<dbReference type="InterPro" id="IPR050570">
    <property type="entry name" value="Cell_wall_metabolism_enzyme"/>
</dbReference>
<protein>
    <submittedName>
        <fullName evidence="4">Phage minor structural protein, N-terminal region</fullName>
    </submittedName>
</protein>
<reference evidence="4 5" key="1">
    <citation type="submission" date="2016-11" db="EMBL/GenBank/DDBJ databases">
        <authorList>
            <person name="Jaros S."/>
            <person name="Januszkiewicz K."/>
            <person name="Wedrychowicz H."/>
        </authorList>
    </citation>
    <scope>NUCLEOTIDE SEQUENCE [LARGE SCALE GENOMIC DNA]</scope>
    <source>
        <strain evidence="4 5">DSM 22330</strain>
    </source>
</reference>
<dbReference type="NCBIfam" id="TIGR01665">
    <property type="entry name" value="put_anti_recept"/>
    <property type="match status" value="1"/>
</dbReference>
<evidence type="ECO:0000313" key="4">
    <source>
        <dbReference type="EMBL" id="SFZ73109.1"/>
    </source>
</evidence>
<name>A0A1K2H8L8_9LACT</name>
<feature type="domain" description="Phage tail lysozyme" evidence="3">
    <location>
        <begin position="582"/>
        <end position="733"/>
    </location>
</feature>
<dbReference type="Gene3D" id="2.70.70.10">
    <property type="entry name" value="Glucose Permease (Domain IIA)"/>
    <property type="match status" value="1"/>
</dbReference>
<organism evidence="4 5">
    <name type="scientific">Pseudolactococcus chungangensis CAU 28 = DSM 22330</name>
    <dbReference type="NCBI Taxonomy" id="1122154"/>
    <lineage>
        <taxon>Bacteria</taxon>
        <taxon>Bacillati</taxon>
        <taxon>Bacillota</taxon>
        <taxon>Bacilli</taxon>
        <taxon>Lactobacillales</taxon>
        <taxon>Streptococcaceae</taxon>
        <taxon>Pseudolactococcus</taxon>
    </lineage>
</organism>
<dbReference type="InterPro" id="IPR007119">
    <property type="entry name" value="Phage_tail_spike_N"/>
</dbReference>
<dbReference type="Pfam" id="PF01551">
    <property type="entry name" value="Peptidase_M23"/>
    <property type="match status" value="1"/>
</dbReference>
<evidence type="ECO:0000313" key="5">
    <source>
        <dbReference type="Proteomes" id="UP000185655"/>
    </source>
</evidence>
<dbReference type="Proteomes" id="UP000185655">
    <property type="component" value="Unassembled WGS sequence"/>
</dbReference>
<dbReference type="Pfam" id="PF18013">
    <property type="entry name" value="Phage_lysozyme2"/>
    <property type="match status" value="1"/>
</dbReference>
<dbReference type="InterPro" id="IPR016047">
    <property type="entry name" value="M23ase_b-sheet_dom"/>
</dbReference>
<dbReference type="Gene3D" id="1.10.530.10">
    <property type="match status" value="1"/>
</dbReference>
<evidence type="ECO:0000259" key="3">
    <source>
        <dbReference type="Pfam" id="PF18013"/>
    </source>
</evidence>
<dbReference type="GO" id="GO:0004222">
    <property type="term" value="F:metalloendopeptidase activity"/>
    <property type="evidence" value="ECO:0007669"/>
    <property type="project" value="TreeGrafter"/>
</dbReference>
<dbReference type="SUPFAM" id="SSF51261">
    <property type="entry name" value="Duplicated hybrid motif"/>
    <property type="match status" value="1"/>
</dbReference>
<feature type="domain" description="Tail spike" evidence="2">
    <location>
        <begin position="166"/>
        <end position="345"/>
    </location>
</feature>
<evidence type="ECO:0000259" key="2">
    <source>
        <dbReference type="Pfam" id="PF06605"/>
    </source>
</evidence>
<dbReference type="PANTHER" id="PTHR21666:SF286">
    <property type="entry name" value="LIPOPROTEIN NLPD"/>
    <property type="match status" value="1"/>
</dbReference>
<accession>A0A1K2H8L8</accession>
<dbReference type="EMBL" id="FPKS01000003">
    <property type="protein sequence ID" value="SFZ73109.1"/>
    <property type="molecule type" value="Genomic_DNA"/>
</dbReference>
<dbReference type="Pfam" id="PF06605">
    <property type="entry name" value="Prophage_tail"/>
    <property type="match status" value="1"/>
</dbReference>
<proteinExistence type="predicted"/>
<dbReference type="CDD" id="cd12797">
    <property type="entry name" value="M23_peptidase"/>
    <property type="match status" value="1"/>
</dbReference>
<sequence>MIKKIYLYEQMPSNLEENGMPINDWRDLPEITRIINSTFSFYGNYQHEGVNAKLIKREMFIKAFTENGTYQYFRIKTAKKNLSGITITATHIGYEANRNFIQSAYIDNGNGKQIMDKLKESLAFDQKFSYESDVTTYHQFSAKQVNPIEAIIGSNNGKQNLAGVCDAELDMDNYTLILRERIGDDNGFRIDFGKNLASIEETIDDSSVVNRLYLIGGVPEDTNYDADQEPIIYAYLSVSGVTEENVQIGKRENGDCKTVEDLKKWGQSLFDKDRIHEPKVTHEVDMVMLENTIEYRGLYENMMSLRFGDTAYISLKSLDIEAKERMIEYVWYPTICKYKSIVLGNDLGMYTSSIETQVTNVRKNLETRSDELINAVINATNWITGSKGGYVLMRPKNAPEEILIMDKPDANEAKKVWRWNLGGLGYSKDGVNGPYGTAITQDGAIVADFITAGTLQGIKIRAADNEFVIQLYNGKLKFLKKNGNSEIEMAAFAPTYTDDGGLQGINLIQNPGYSFALSSKNTDGSYLNVLEIPKDSTANDRKLKLFGKVNVEGNLYVNGTEITGNSGGSGEIPGELTTEKEKNAWAIWSFFKSIGYSEQSIAGILGNIDAESGIMPDTDQLYGPAYGLVQWDGSAYPLYGPNEPNGRLYVQNLLRKAEISGDYRNITTQIKLIEWCMHNGQWIGAVNPLSVDGFKAETDINNATYAFLKNFERAGVEALAHRQEQANYWYNRLHGLNPSGGTWRNPVRSSYSITQEWDQIGWGTGVIHGGIDVASIPVGSTPNIYAARSGIVTTVTFDETGGNYVIIQHDDGYWSYYGHLSSVSVSVGDRVTTDTVVGIMGQTGLATGVHLHFEVWKDAQWQRVNPRSVINF</sequence>
<dbReference type="InterPro" id="IPR041219">
    <property type="entry name" value="Phage_lysozyme2"/>
</dbReference>
<gene>
    <name evidence="4" type="ORF">SAMN02746068_00753</name>
</gene>